<sequence length="179" mass="21098">MSKSKENFDIAIQDSERLLEAYDKLNRDRVDNRDPEELKRAALIMTLTAWETYVEDRISEELHLQMRPLKGSQVERFVISSLDRDLRYFHTPNTRKTKDFFERFLNIDVTQNWAIAGQEKQDTCARLDNWIKKRGEAVHRSVTNKQDSHLVSRDDMRKCLSFFKLLVEATDKALSESAE</sequence>
<dbReference type="Pfam" id="PF18735">
    <property type="entry name" value="HEPN_RiboL-PSP"/>
    <property type="match status" value="1"/>
</dbReference>
<evidence type="ECO:0000313" key="2">
    <source>
        <dbReference type="EMBL" id="MEL0613633.1"/>
    </source>
</evidence>
<gene>
    <name evidence="2" type="ORF">V6242_10795</name>
</gene>
<dbReference type="EMBL" id="JBAKAR010000008">
    <property type="protein sequence ID" value="MEL0613633.1"/>
    <property type="molecule type" value="Genomic_DNA"/>
</dbReference>
<name>A0ABU9G7C3_9GAMM</name>
<dbReference type="InterPro" id="IPR041519">
    <property type="entry name" value="HEPN_RiboL-PSP"/>
</dbReference>
<reference evidence="2 3" key="1">
    <citation type="submission" date="2024-02" db="EMBL/GenBank/DDBJ databases">
        <title>Bacteria isolated from the canopy kelp, Nereocystis luetkeana.</title>
        <authorList>
            <person name="Pfister C.A."/>
            <person name="Younker I.T."/>
            <person name="Light S.H."/>
        </authorList>
    </citation>
    <scope>NUCLEOTIDE SEQUENCE [LARGE SCALE GENOMIC DNA]</scope>
    <source>
        <strain evidence="2 3">TI.4.07</strain>
    </source>
</reference>
<comment type="caution">
    <text evidence="2">The sequence shown here is derived from an EMBL/GenBank/DDBJ whole genome shotgun (WGS) entry which is preliminary data.</text>
</comment>
<protein>
    <submittedName>
        <fullName evidence="2">HEPN domain-containing protein</fullName>
    </submittedName>
</protein>
<dbReference type="RefSeq" id="WP_133004006.1">
    <property type="nucleotide sequence ID" value="NZ_BAAAFB010000004.1"/>
</dbReference>
<organism evidence="2 3">
    <name type="scientific">Marinomonas arenicola</name>
    <dbReference type="NCBI Taxonomy" id="569601"/>
    <lineage>
        <taxon>Bacteria</taxon>
        <taxon>Pseudomonadati</taxon>
        <taxon>Pseudomonadota</taxon>
        <taxon>Gammaproteobacteria</taxon>
        <taxon>Oceanospirillales</taxon>
        <taxon>Oceanospirillaceae</taxon>
        <taxon>Marinomonas</taxon>
    </lineage>
</organism>
<evidence type="ECO:0000259" key="1">
    <source>
        <dbReference type="Pfam" id="PF18735"/>
    </source>
</evidence>
<evidence type="ECO:0000313" key="3">
    <source>
        <dbReference type="Proteomes" id="UP001379949"/>
    </source>
</evidence>
<proteinExistence type="predicted"/>
<accession>A0ABU9G7C3</accession>
<dbReference type="Proteomes" id="UP001379949">
    <property type="component" value="Unassembled WGS sequence"/>
</dbReference>
<feature type="domain" description="RiboL-PSP-HEPN" evidence="1">
    <location>
        <begin position="12"/>
        <end position="175"/>
    </location>
</feature>
<keyword evidence="3" id="KW-1185">Reference proteome</keyword>